<name>A0A6A6WEP0_9PEZI</name>
<protein>
    <recommendedName>
        <fullName evidence="4">TPR-like protein</fullName>
    </recommendedName>
</protein>
<evidence type="ECO:0008006" key="4">
    <source>
        <dbReference type="Google" id="ProtNLM"/>
    </source>
</evidence>
<feature type="compositionally biased region" description="Polar residues" evidence="1">
    <location>
        <begin position="57"/>
        <end position="73"/>
    </location>
</feature>
<dbReference type="EMBL" id="ML996567">
    <property type="protein sequence ID" value="KAF2761005.1"/>
    <property type="molecule type" value="Genomic_DNA"/>
</dbReference>
<organism evidence="2 3">
    <name type="scientific">Pseudovirgaria hyperparasitica</name>
    <dbReference type="NCBI Taxonomy" id="470096"/>
    <lineage>
        <taxon>Eukaryota</taxon>
        <taxon>Fungi</taxon>
        <taxon>Dikarya</taxon>
        <taxon>Ascomycota</taxon>
        <taxon>Pezizomycotina</taxon>
        <taxon>Dothideomycetes</taxon>
        <taxon>Dothideomycetes incertae sedis</taxon>
        <taxon>Acrospermales</taxon>
        <taxon>Acrospermaceae</taxon>
        <taxon>Pseudovirgaria</taxon>
    </lineage>
</organism>
<evidence type="ECO:0000256" key="1">
    <source>
        <dbReference type="SAM" id="MobiDB-lite"/>
    </source>
</evidence>
<dbReference type="PANTHER" id="PTHR21581">
    <property type="entry name" value="D-ALANYL-D-ALANINE CARBOXYPEPTIDASE"/>
    <property type="match status" value="1"/>
</dbReference>
<accession>A0A6A6WEP0</accession>
<reference evidence="2" key="1">
    <citation type="journal article" date="2020" name="Stud. Mycol.">
        <title>101 Dothideomycetes genomes: a test case for predicting lifestyles and emergence of pathogens.</title>
        <authorList>
            <person name="Haridas S."/>
            <person name="Albert R."/>
            <person name="Binder M."/>
            <person name="Bloem J."/>
            <person name="Labutti K."/>
            <person name="Salamov A."/>
            <person name="Andreopoulos B."/>
            <person name="Baker S."/>
            <person name="Barry K."/>
            <person name="Bills G."/>
            <person name="Bluhm B."/>
            <person name="Cannon C."/>
            <person name="Castanera R."/>
            <person name="Culley D."/>
            <person name="Daum C."/>
            <person name="Ezra D."/>
            <person name="Gonzalez J."/>
            <person name="Henrissat B."/>
            <person name="Kuo A."/>
            <person name="Liang C."/>
            <person name="Lipzen A."/>
            <person name="Lutzoni F."/>
            <person name="Magnuson J."/>
            <person name="Mondo S."/>
            <person name="Nolan M."/>
            <person name="Ohm R."/>
            <person name="Pangilinan J."/>
            <person name="Park H.-J."/>
            <person name="Ramirez L."/>
            <person name="Alfaro M."/>
            <person name="Sun H."/>
            <person name="Tritt A."/>
            <person name="Yoshinaga Y."/>
            <person name="Zwiers L.-H."/>
            <person name="Turgeon B."/>
            <person name="Goodwin S."/>
            <person name="Spatafora J."/>
            <person name="Crous P."/>
            <person name="Grigoriev I."/>
        </authorList>
    </citation>
    <scope>NUCLEOTIDE SEQUENCE</scope>
    <source>
        <strain evidence="2">CBS 121739</strain>
    </source>
</reference>
<feature type="region of interest" description="Disordered" evidence="1">
    <location>
        <begin position="406"/>
        <end position="433"/>
    </location>
</feature>
<keyword evidence="3" id="KW-1185">Reference proteome</keyword>
<dbReference type="GO" id="GO:0005794">
    <property type="term" value="C:Golgi apparatus"/>
    <property type="evidence" value="ECO:0007669"/>
    <property type="project" value="TreeGrafter"/>
</dbReference>
<dbReference type="PANTHER" id="PTHR21581:SF6">
    <property type="entry name" value="TRAFFICKING PROTEIN PARTICLE COMPLEX SUBUNIT 12"/>
    <property type="match status" value="1"/>
</dbReference>
<sequence>MSTDRGHGHNPSHDERRRVAMPRRTTLGPLDADTDDPLAGSTIDTSAPRFSQPEPISRSQIASPAQDSTTPTSALDDVPSKDLSFLLDPSIYHPLPTSAVPQPFLNSLNASDINDSLTTLLSRGQYRLAALHCARELCAIRDPTSVTTILNLFHTRLACLTLLSHHDLAATESKALGDLTSSFYRHPVSGTHYVPWSLRVLCIRLTALGYSEWRKGIMGYYELAREARSEIARASATHNDNAATEEWSARLRELGVLTANLLVEMGDLEAAAEHLASLPGYTDAEDAEAVRLRTYEALLWLRVGDIAAARRTLPASQPPSHLTALLQISDDDFDSALSTLQALRKSHSKDPMIGQNLAVCRLYVGQMSAAREVLEDLVDQGHAFHTLTFNLATLYELSTERAREKKGALADRVAGRKPRDQESWERANVDFKL</sequence>
<dbReference type="InterPro" id="IPR011990">
    <property type="entry name" value="TPR-like_helical_dom_sf"/>
</dbReference>
<dbReference type="Gene3D" id="1.25.40.10">
    <property type="entry name" value="Tetratricopeptide repeat domain"/>
    <property type="match status" value="1"/>
</dbReference>
<dbReference type="GeneID" id="54483383"/>
<dbReference type="GO" id="GO:0030008">
    <property type="term" value="C:TRAPP complex"/>
    <property type="evidence" value="ECO:0007669"/>
    <property type="project" value="TreeGrafter"/>
</dbReference>
<proteinExistence type="predicted"/>
<dbReference type="OrthoDB" id="428342at2759"/>
<dbReference type="AlphaFoldDB" id="A0A6A6WEP0"/>
<evidence type="ECO:0000313" key="3">
    <source>
        <dbReference type="Proteomes" id="UP000799437"/>
    </source>
</evidence>
<gene>
    <name evidence="2" type="ORF">EJ05DRAFT_449284</name>
</gene>
<feature type="compositionally biased region" description="Basic and acidic residues" evidence="1">
    <location>
        <begin position="1"/>
        <end position="18"/>
    </location>
</feature>
<dbReference type="SUPFAM" id="SSF48452">
    <property type="entry name" value="TPR-like"/>
    <property type="match status" value="1"/>
</dbReference>
<dbReference type="RefSeq" id="XP_033603456.1">
    <property type="nucleotide sequence ID" value="XM_033742329.1"/>
</dbReference>
<dbReference type="Proteomes" id="UP000799437">
    <property type="component" value="Unassembled WGS sequence"/>
</dbReference>
<evidence type="ECO:0000313" key="2">
    <source>
        <dbReference type="EMBL" id="KAF2761005.1"/>
    </source>
</evidence>
<feature type="region of interest" description="Disordered" evidence="1">
    <location>
        <begin position="1"/>
        <end position="78"/>
    </location>
</feature>